<dbReference type="AlphaFoldDB" id="A0ABD3Y0U8"/>
<evidence type="ECO:0000256" key="1">
    <source>
        <dbReference type="SAM" id="MobiDB-lite"/>
    </source>
</evidence>
<evidence type="ECO:0000313" key="3">
    <source>
        <dbReference type="Proteomes" id="UP001634394"/>
    </source>
</evidence>
<feature type="compositionally biased region" description="Basic and acidic residues" evidence="1">
    <location>
        <begin position="205"/>
        <end position="222"/>
    </location>
</feature>
<proteinExistence type="predicted"/>
<feature type="compositionally biased region" description="Low complexity" evidence="1">
    <location>
        <begin position="237"/>
        <end position="251"/>
    </location>
</feature>
<evidence type="ECO:0000313" key="2">
    <source>
        <dbReference type="EMBL" id="KAL3890950.1"/>
    </source>
</evidence>
<dbReference type="Proteomes" id="UP001634394">
    <property type="component" value="Unassembled WGS sequence"/>
</dbReference>
<name>A0ABD3Y0U8_SINWO</name>
<protein>
    <submittedName>
        <fullName evidence="2">Uncharacterized protein</fullName>
    </submittedName>
</protein>
<sequence>MYRHKGNRTKELYVTPIKRSEYEDSLMRSNHREGNRLGREMQLVNRAQKVVMKDLGKETLFLRNKLESDRKVMPLSLYGSRIGSVSPRRHTYAPSLIEQQYKHSLKTQYPSTGVTNIKVEKTKIPAGTIVTFDRDIAMAVSKNDINNNADREDTSSSQSVPLRMTTSSMRLQTPTSLLQPGNRHFETPEDGARKGEDPLQITVEIRTKDPESEKSITKDTKPAKTKTSSKSTRKSARLNALALAPTNLLSG</sequence>
<organism evidence="2 3">
    <name type="scientific">Sinanodonta woodiana</name>
    <name type="common">Chinese pond mussel</name>
    <name type="synonym">Anodonta woodiana</name>
    <dbReference type="NCBI Taxonomy" id="1069815"/>
    <lineage>
        <taxon>Eukaryota</taxon>
        <taxon>Metazoa</taxon>
        <taxon>Spiralia</taxon>
        <taxon>Lophotrochozoa</taxon>
        <taxon>Mollusca</taxon>
        <taxon>Bivalvia</taxon>
        <taxon>Autobranchia</taxon>
        <taxon>Heteroconchia</taxon>
        <taxon>Palaeoheterodonta</taxon>
        <taxon>Unionida</taxon>
        <taxon>Unionoidea</taxon>
        <taxon>Unionidae</taxon>
        <taxon>Unioninae</taxon>
        <taxon>Sinanodonta</taxon>
    </lineage>
</organism>
<keyword evidence="3" id="KW-1185">Reference proteome</keyword>
<comment type="caution">
    <text evidence="2">The sequence shown here is derived from an EMBL/GenBank/DDBJ whole genome shotgun (WGS) entry which is preliminary data.</text>
</comment>
<gene>
    <name evidence="2" type="ORF">ACJMK2_003219</name>
</gene>
<feature type="compositionally biased region" description="Basic and acidic residues" evidence="1">
    <location>
        <begin position="183"/>
        <end position="197"/>
    </location>
</feature>
<reference evidence="2 3" key="1">
    <citation type="submission" date="2024-11" db="EMBL/GenBank/DDBJ databases">
        <title>Chromosome-level genome assembly of the freshwater bivalve Anodonta woodiana.</title>
        <authorList>
            <person name="Chen X."/>
        </authorList>
    </citation>
    <scope>NUCLEOTIDE SEQUENCE [LARGE SCALE GENOMIC DNA]</scope>
    <source>
        <strain evidence="2">MN2024</strain>
        <tissue evidence="2">Gills</tissue>
    </source>
</reference>
<feature type="compositionally biased region" description="Polar residues" evidence="1">
    <location>
        <begin position="155"/>
        <end position="179"/>
    </location>
</feature>
<feature type="region of interest" description="Disordered" evidence="1">
    <location>
        <begin position="143"/>
        <end position="251"/>
    </location>
</feature>
<dbReference type="EMBL" id="JBJQND010000001">
    <property type="protein sequence ID" value="KAL3890950.1"/>
    <property type="molecule type" value="Genomic_DNA"/>
</dbReference>
<accession>A0ABD3Y0U8</accession>